<dbReference type="EMBL" id="VNJI01000005">
    <property type="protein sequence ID" value="TVY10919.1"/>
    <property type="molecule type" value="Genomic_DNA"/>
</dbReference>
<feature type="transmembrane region" description="Helical" evidence="3">
    <location>
        <begin position="128"/>
        <end position="150"/>
    </location>
</feature>
<evidence type="ECO:0000256" key="3">
    <source>
        <dbReference type="SAM" id="Phobius"/>
    </source>
</evidence>
<name>A0A559KFM3_9BACL</name>
<feature type="transmembrane region" description="Helical" evidence="3">
    <location>
        <begin position="157"/>
        <end position="177"/>
    </location>
</feature>
<dbReference type="RefSeq" id="WP_144844312.1">
    <property type="nucleotide sequence ID" value="NZ_VNJI01000005.1"/>
</dbReference>
<dbReference type="Proteomes" id="UP000317036">
    <property type="component" value="Unassembled WGS sequence"/>
</dbReference>
<dbReference type="Pfam" id="PF01757">
    <property type="entry name" value="Acyl_transf_3"/>
    <property type="match status" value="1"/>
</dbReference>
<keyword evidence="6" id="KW-1185">Reference proteome</keyword>
<feature type="domain" description="Acyltransferase 3" evidence="4">
    <location>
        <begin position="7"/>
        <end position="250"/>
    </location>
</feature>
<evidence type="ECO:0000256" key="2">
    <source>
        <dbReference type="ARBA" id="ARBA00007400"/>
    </source>
</evidence>
<organism evidence="5 6">
    <name type="scientific">Paenibacillus cremeus</name>
    <dbReference type="NCBI Taxonomy" id="2163881"/>
    <lineage>
        <taxon>Bacteria</taxon>
        <taxon>Bacillati</taxon>
        <taxon>Bacillota</taxon>
        <taxon>Bacilli</taxon>
        <taxon>Bacillales</taxon>
        <taxon>Paenibacillaceae</taxon>
        <taxon>Paenibacillus</taxon>
    </lineage>
</organism>
<comment type="similarity">
    <text evidence="2">Belongs to the acyltransferase 3 family.</text>
</comment>
<dbReference type="GO" id="GO:0016747">
    <property type="term" value="F:acyltransferase activity, transferring groups other than amino-acyl groups"/>
    <property type="evidence" value="ECO:0007669"/>
    <property type="project" value="InterPro"/>
</dbReference>
<keyword evidence="3" id="KW-1133">Transmembrane helix</keyword>
<keyword evidence="5" id="KW-0012">Acyltransferase</keyword>
<evidence type="ECO:0000313" key="5">
    <source>
        <dbReference type="EMBL" id="TVY10919.1"/>
    </source>
</evidence>
<dbReference type="InterPro" id="IPR002656">
    <property type="entry name" value="Acyl_transf_3_dom"/>
</dbReference>
<comment type="subcellular location">
    <subcellularLocation>
        <location evidence="1">Membrane</location>
    </subcellularLocation>
</comment>
<feature type="transmembrane region" description="Helical" evidence="3">
    <location>
        <begin position="183"/>
        <end position="204"/>
    </location>
</feature>
<evidence type="ECO:0000256" key="1">
    <source>
        <dbReference type="ARBA" id="ARBA00004370"/>
    </source>
</evidence>
<feature type="transmembrane region" description="Helical" evidence="3">
    <location>
        <begin position="89"/>
        <end position="116"/>
    </location>
</feature>
<dbReference type="AlphaFoldDB" id="A0A559KFM3"/>
<feature type="transmembrane region" description="Helical" evidence="3">
    <location>
        <begin position="225"/>
        <end position="250"/>
    </location>
</feature>
<dbReference type="InterPro" id="IPR050879">
    <property type="entry name" value="Acyltransferase_3"/>
</dbReference>
<dbReference type="PANTHER" id="PTHR23028">
    <property type="entry name" value="ACETYLTRANSFERASE"/>
    <property type="match status" value="1"/>
</dbReference>
<evidence type="ECO:0000313" key="6">
    <source>
        <dbReference type="Proteomes" id="UP000317036"/>
    </source>
</evidence>
<feature type="transmembrane region" description="Helical" evidence="3">
    <location>
        <begin position="262"/>
        <end position="280"/>
    </location>
</feature>
<dbReference type="OrthoDB" id="290051at2"/>
<comment type="caution">
    <text evidence="5">The sequence shown here is derived from an EMBL/GenBank/DDBJ whole genome shotgun (WGS) entry which is preliminary data.</text>
</comment>
<gene>
    <name evidence="5" type="ORF">FPZ49_05425</name>
</gene>
<accession>A0A559KFM3</accession>
<keyword evidence="5" id="KW-0808">Transferase</keyword>
<proteinExistence type="inferred from homology"/>
<feature type="transmembrane region" description="Helical" evidence="3">
    <location>
        <begin position="52"/>
        <end position="69"/>
    </location>
</feature>
<reference evidence="5 6" key="1">
    <citation type="submission" date="2019-07" db="EMBL/GenBank/DDBJ databases">
        <authorList>
            <person name="Kim J."/>
        </authorList>
    </citation>
    <scope>NUCLEOTIDE SEQUENCE [LARGE SCALE GENOMIC DNA]</scope>
    <source>
        <strain evidence="5 6">JC52</strain>
    </source>
</reference>
<keyword evidence="3" id="KW-0812">Transmembrane</keyword>
<sequence>MKERYTQLDALRGLAALSVMFMHFFPVGFSPMFDTLEKAYSPFSIFFKGREAVDFFFILSGLVLSLPFLEHSTPSYPAYLIKRFFRIYVPYLISLFIILLSFSPQVTPSVVWAHFWGLGNFDTRGINGVYWSLVHEMRISLIFPFLVLLLRNVKFIYILLVCFSLFALGRLNVTLQWEASKSVLVDTSFTASLYYISMFLYGMLIARHKQHMIQMYRKQSKKIKLVLLIASYICYNYAINAITFLLKLGVLRQFDLLTRDQLVILGVCGFIVIALASPTVS</sequence>
<keyword evidence="3" id="KW-0472">Membrane</keyword>
<evidence type="ECO:0000259" key="4">
    <source>
        <dbReference type="Pfam" id="PF01757"/>
    </source>
</evidence>
<protein>
    <submittedName>
        <fullName evidence="5">Acyltransferase</fullName>
    </submittedName>
</protein>
<feature type="transmembrane region" description="Helical" evidence="3">
    <location>
        <begin position="12"/>
        <end position="32"/>
    </location>
</feature>